<dbReference type="KEGG" id="mmyr:MXMO3_02858"/>
<dbReference type="FunFam" id="3.40.50.720:FF:000084">
    <property type="entry name" value="Short-chain dehydrogenase reductase"/>
    <property type="match status" value="1"/>
</dbReference>
<comment type="similarity">
    <text evidence="1">Belongs to the short-chain dehydrogenases/reductases (SDR) family.</text>
</comment>
<dbReference type="PROSITE" id="PS00061">
    <property type="entry name" value="ADH_SHORT"/>
    <property type="match status" value="1"/>
</dbReference>
<keyword evidence="2" id="KW-0560">Oxidoreductase</keyword>
<dbReference type="PRINTS" id="PR00081">
    <property type="entry name" value="GDHRDH"/>
</dbReference>
<sequence length="263" mass="27879">MSDQNELKTAIVTGAGGDIGRAICLELANDGYAVLALDILKEPNDETMRLVHEAGGKGEALICDILDADDRAKMAEAGRKLGAISLLVNNVGMVTDESLHKASVENFEKDLKINQLGAFACFKAVEQDLIANKGVLTNIASVNGLGVYGHPGYSAAKASLIHFTRLVAVEYGKYGIRANAIAPGTVRTQVWDERAKKNPQVFEDAKRWYPLQRVADPVDIAKVVSFISSPAAAAISGACLPVDCGLTAGQAELAGTFAQSEDY</sequence>
<reference evidence="3 4" key="1">
    <citation type="submission" date="2017-05" db="EMBL/GenBank/DDBJ databases">
        <title>Genome Analysis of Maritalea myrionectae HL2708#5.</title>
        <authorList>
            <consortium name="Cotde Inc.-PKNU"/>
            <person name="Jang D."/>
            <person name="Oh H.-M."/>
        </authorList>
    </citation>
    <scope>NUCLEOTIDE SEQUENCE [LARGE SCALE GENOMIC DNA]</scope>
    <source>
        <strain evidence="3 4">HL2708#5</strain>
    </source>
</reference>
<dbReference type="Gene3D" id="3.40.50.720">
    <property type="entry name" value="NAD(P)-binding Rossmann-like Domain"/>
    <property type="match status" value="1"/>
</dbReference>
<protein>
    <submittedName>
        <fullName evidence="3">2-deoxy-D-gluconate 3-dehydrogenase</fullName>
    </submittedName>
</protein>
<dbReference type="InterPro" id="IPR036291">
    <property type="entry name" value="NAD(P)-bd_dom_sf"/>
</dbReference>
<dbReference type="GO" id="GO:0016491">
    <property type="term" value="F:oxidoreductase activity"/>
    <property type="evidence" value="ECO:0007669"/>
    <property type="project" value="UniProtKB-KW"/>
</dbReference>
<dbReference type="Proteomes" id="UP000258927">
    <property type="component" value="Chromosome"/>
</dbReference>
<evidence type="ECO:0000256" key="1">
    <source>
        <dbReference type="ARBA" id="ARBA00006484"/>
    </source>
</evidence>
<dbReference type="PANTHER" id="PTHR24321:SF8">
    <property type="entry name" value="ESTRADIOL 17-BETA-DEHYDROGENASE 8-RELATED"/>
    <property type="match status" value="1"/>
</dbReference>
<dbReference type="EMBL" id="CP021330">
    <property type="protein sequence ID" value="AVX05368.1"/>
    <property type="molecule type" value="Genomic_DNA"/>
</dbReference>
<dbReference type="PANTHER" id="PTHR24321">
    <property type="entry name" value="DEHYDROGENASES, SHORT CHAIN"/>
    <property type="match status" value="1"/>
</dbReference>
<dbReference type="STRING" id="1122213.GCA_000423365_00492"/>
<evidence type="ECO:0000256" key="2">
    <source>
        <dbReference type="ARBA" id="ARBA00023002"/>
    </source>
</evidence>
<accession>A0A2R4MH57</accession>
<dbReference type="SUPFAM" id="SSF51735">
    <property type="entry name" value="NAD(P)-binding Rossmann-fold domains"/>
    <property type="match status" value="1"/>
</dbReference>
<dbReference type="InterPro" id="IPR002347">
    <property type="entry name" value="SDR_fam"/>
</dbReference>
<evidence type="ECO:0000313" key="4">
    <source>
        <dbReference type="Proteomes" id="UP000258927"/>
    </source>
</evidence>
<dbReference type="Pfam" id="PF13561">
    <property type="entry name" value="adh_short_C2"/>
    <property type="match status" value="1"/>
</dbReference>
<dbReference type="InterPro" id="IPR020904">
    <property type="entry name" value="Sc_DH/Rdtase_CS"/>
</dbReference>
<evidence type="ECO:0000313" key="3">
    <source>
        <dbReference type="EMBL" id="AVX05368.1"/>
    </source>
</evidence>
<keyword evidence="4" id="KW-1185">Reference proteome</keyword>
<dbReference type="AlphaFoldDB" id="A0A2R4MH57"/>
<proteinExistence type="inferred from homology"/>
<name>A0A2R4MH57_9HYPH</name>
<dbReference type="PRINTS" id="PR00080">
    <property type="entry name" value="SDRFAMILY"/>
</dbReference>
<gene>
    <name evidence="3" type="ORF">MXMO3_02858</name>
</gene>
<organism evidence="3 4">
    <name type="scientific">Maritalea myrionectae</name>
    <dbReference type="NCBI Taxonomy" id="454601"/>
    <lineage>
        <taxon>Bacteria</taxon>
        <taxon>Pseudomonadati</taxon>
        <taxon>Pseudomonadota</taxon>
        <taxon>Alphaproteobacteria</taxon>
        <taxon>Hyphomicrobiales</taxon>
        <taxon>Devosiaceae</taxon>
        <taxon>Maritalea</taxon>
    </lineage>
</organism>
<dbReference type="RefSeq" id="WP_245985754.1">
    <property type="nucleotide sequence ID" value="NZ_CP021330.1"/>
</dbReference>